<dbReference type="EMBL" id="CAJNBJ010000001">
    <property type="protein sequence ID" value="CAE6701607.1"/>
    <property type="molecule type" value="Genomic_DNA"/>
</dbReference>
<evidence type="ECO:0000313" key="2">
    <source>
        <dbReference type="Proteomes" id="UP000675880"/>
    </source>
</evidence>
<proteinExistence type="predicted"/>
<dbReference type="Proteomes" id="UP000675880">
    <property type="component" value="Unassembled WGS sequence"/>
</dbReference>
<sequence>MRVPRRTAGLARAPQRSGVVVGRLRAHPLVLAPSGVLRYQRPAGGGEARSLGLMGHSFLQMVESTVYAPESPAHSFLGVMTRRGRP</sequence>
<protein>
    <submittedName>
        <fullName evidence="1">Uncharacterized protein</fullName>
    </submittedName>
</protein>
<name>A0ABM8QKJ6_9BACT</name>
<organism evidence="1 2">
    <name type="scientific">Nitrospira defluvii</name>
    <dbReference type="NCBI Taxonomy" id="330214"/>
    <lineage>
        <taxon>Bacteria</taxon>
        <taxon>Pseudomonadati</taxon>
        <taxon>Nitrospirota</taxon>
        <taxon>Nitrospiria</taxon>
        <taxon>Nitrospirales</taxon>
        <taxon>Nitrospiraceae</taxon>
        <taxon>Nitrospira</taxon>
    </lineage>
</organism>
<reference evidence="1 2" key="1">
    <citation type="submission" date="2021-02" db="EMBL/GenBank/DDBJ databases">
        <authorList>
            <person name="Han P."/>
        </authorList>
    </citation>
    <scope>NUCLEOTIDE SEQUENCE [LARGE SCALE GENOMIC DNA]</scope>
    <source>
        <strain evidence="1">Candidatus Nitrospira sp. ZN2</strain>
    </source>
</reference>
<evidence type="ECO:0000313" key="1">
    <source>
        <dbReference type="EMBL" id="CAE6701607.1"/>
    </source>
</evidence>
<comment type="caution">
    <text evidence="1">The sequence shown here is derived from an EMBL/GenBank/DDBJ whole genome shotgun (WGS) entry which is preliminary data.</text>
</comment>
<gene>
    <name evidence="1" type="ORF">NSPZN2_10763</name>
</gene>
<keyword evidence="2" id="KW-1185">Reference proteome</keyword>
<accession>A0ABM8QKJ6</accession>